<name>A0A7W9GXM0_9ACTN</name>
<gene>
    <name evidence="2" type="ORF">HD601_006201</name>
</gene>
<dbReference type="Pfam" id="PF06841">
    <property type="entry name" value="Phage_T4_gp19"/>
    <property type="match status" value="1"/>
</dbReference>
<proteinExistence type="predicted"/>
<organism evidence="2 3">
    <name type="scientific">Jiangella mangrovi</name>
    <dbReference type="NCBI Taxonomy" id="1524084"/>
    <lineage>
        <taxon>Bacteria</taxon>
        <taxon>Bacillati</taxon>
        <taxon>Actinomycetota</taxon>
        <taxon>Actinomycetes</taxon>
        <taxon>Jiangellales</taxon>
        <taxon>Jiangellaceae</taxon>
        <taxon>Jiangella</taxon>
    </lineage>
</organism>
<accession>A0A7W9GXM0</accession>
<dbReference type="PANTHER" id="PTHR38009:SF1">
    <property type="entry name" value="CONSERVED HYPOTHETICAL PHAGE TAIL PROTEIN"/>
    <property type="match status" value="1"/>
</dbReference>
<evidence type="ECO:0000256" key="1">
    <source>
        <dbReference type="SAM" id="SignalP"/>
    </source>
</evidence>
<evidence type="ECO:0000313" key="3">
    <source>
        <dbReference type="Proteomes" id="UP000542813"/>
    </source>
</evidence>
<dbReference type="Proteomes" id="UP000542813">
    <property type="component" value="Unassembled WGS sequence"/>
</dbReference>
<dbReference type="EMBL" id="JACHMM010000001">
    <property type="protein sequence ID" value="MBB5791626.1"/>
    <property type="molecule type" value="Genomic_DNA"/>
</dbReference>
<comment type="caution">
    <text evidence="2">The sequence shown here is derived from an EMBL/GenBank/DDBJ whole genome shotgun (WGS) entry which is preliminary data.</text>
</comment>
<protein>
    <submittedName>
        <fullName evidence="2">Phage tail-like protein</fullName>
    </submittedName>
</protein>
<dbReference type="InterPro" id="IPR010667">
    <property type="entry name" value="Phage_T4_Gp19"/>
</dbReference>
<feature type="signal peptide" evidence="1">
    <location>
        <begin position="1"/>
        <end position="28"/>
    </location>
</feature>
<evidence type="ECO:0000313" key="2">
    <source>
        <dbReference type="EMBL" id="MBB5791626.1"/>
    </source>
</evidence>
<dbReference type="RefSeq" id="WP_184828540.1">
    <property type="nucleotide sequence ID" value="NZ_JACHMM010000001.1"/>
</dbReference>
<keyword evidence="3" id="KW-1185">Reference proteome</keyword>
<keyword evidence="1" id="KW-0732">Signal</keyword>
<reference evidence="2 3" key="1">
    <citation type="submission" date="2020-08" db="EMBL/GenBank/DDBJ databases">
        <title>Sequencing the genomes of 1000 actinobacteria strains.</title>
        <authorList>
            <person name="Klenk H.-P."/>
        </authorList>
    </citation>
    <scope>NUCLEOTIDE SEQUENCE [LARGE SCALE GENOMIC DNA]</scope>
    <source>
        <strain evidence="2 3">DSM 102122</strain>
    </source>
</reference>
<dbReference type="AlphaFoldDB" id="A0A7W9GXM0"/>
<dbReference type="PANTHER" id="PTHR38009">
    <property type="entry name" value="CONSERVED HYPOTHETICAL PHAGE TAIL PROTEIN"/>
    <property type="match status" value="1"/>
</dbReference>
<dbReference type="NCBIfam" id="TIGR02241">
    <property type="entry name" value="conserved hypothetical phage tail region protein"/>
    <property type="match status" value="1"/>
</dbReference>
<dbReference type="GO" id="GO:0005198">
    <property type="term" value="F:structural molecule activity"/>
    <property type="evidence" value="ECO:0007669"/>
    <property type="project" value="InterPro"/>
</dbReference>
<sequence>MRKRTPVAGAAVAAAAALVLSTSAPSVAQSVPTSAVYALEIDGVRLTMQQCVGFGVATEVVEHQETGPGGEAVTRKVPGEPRVLDLVCSRAVSDDETLEEWQEASLAGIASARKDISVWLFDQAGEPVAEFLYVNAWPSELTYIDAGDGSGRLLEVVTIVSDHMERAS</sequence>
<dbReference type="InterPro" id="IPR011747">
    <property type="entry name" value="CHP02241"/>
</dbReference>
<feature type="chain" id="PRO_5039368234" evidence="1">
    <location>
        <begin position="29"/>
        <end position="168"/>
    </location>
</feature>